<protein>
    <recommendedName>
        <fullName evidence="5">Lipoprotein</fullName>
    </recommendedName>
</protein>
<dbReference type="RefSeq" id="WP_089331782.1">
    <property type="nucleotide sequence ID" value="NZ_FZNS01000002.1"/>
</dbReference>
<keyword evidence="4" id="KW-1185">Reference proteome</keyword>
<keyword evidence="2" id="KW-0732">Signal</keyword>
<reference evidence="4" key="1">
    <citation type="submission" date="2017-06" db="EMBL/GenBank/DDBJ databases">
        <authorList>
            <person name="Varghese N."/>
            <person name="Submissions S."/>
        </authorList>
    </citation>
    <scope>NUCLEOTIDE SEQUENCE [LARGE SCALE GENOMIC DNA]</scope>
    <source>
        <strain evidence="4">DSM 28041</strain>
    </source>
</reference>
<name>A0A238VY17_9BACT</name>
<evidence type="ECO:0000256" key="1">
    <source>
        <dbReference type="SAM" id="MobiDB-lite"/>
    </source>
</evidence>
<evidence type="ECO:0000313" key="4">
    <source>
        <dbReference type="Proteomes" id="UP000198310"/>
    </source>
</evidence>
<accession>A0A238VY17</accession>
<feature type="compositionally biased region" description="Polar residues" evidence="1">
    <location>
        <begin position="22"/>
        <end position="36"/>
    </location>
</feature>
<organism evidence="3 4">
    <name type="scientific">Hymenobacter mucosus</name>
    <dbReference type="NCBI Taxonomy" id="1411120"/>
    <lineage>
        <taxon>Bacteria</taxon>
        <taxon>Pseudomonadati</taxon>
        <taxon>Bacteroidota</taxon>
        <taxon>Cytophagia</taxon>
        <taxon>Cytophagales</taxon>
        <taxon>Hymenobacteraceae</taxon>
        <taxon>Hymenobacter</taxon>
    </lineage>
</organism>
<proteinExistence type="predicted"/>
<sequence>MKRAFSFFVAAGLFATLPACDYNNTPGKDPQASQDFTEAPKARSTETNLDSISGGDEAYTPIGKGSAADQKTSNQAGLDGSPGSPNSPNNTLPEQNQEARGTSREQ</sequence>
<dbReference type="AlphaFoldDB" id="A0A238VY17"/>
<feature type="signal peptide" evidence="2">
    <location>
        <begin position="1"/>
        <end position="21"/>
    </location>
</feature>
<dbReference type="Proteomes" id="UP000198310">
    <property type="component" value="Unassembled WGS sequence"/>
</dbReference>
<dbReference type="EMBL" id="FZNS01000002">
    <property type="protein sequence ID" value="SNR39071.1"/>
    <property type="molecule type" value="Genomic_DNA"/>
</dbReference>
<evidence type="ECO:0000256" key="2">
    <source>
        <dbReference type="SAM" id="SignalP"/>
    </source>
</evidence>
<gene>
    <name evidence="3" type="ORF">SAMN06269173_10226</name>
</gene>
<feature type="region of interest" description="Disordered" evidence="1">
    <location>
        <begin position="22"/>
        <end position="106"/>
    </location>
</feature>
<feature type="compositionally biased region" description="Polar residues" evidence="1">
    <location>
        <begin position="83"/>
        <end position="100"/>
    </location>
</feature>
<evidence type="ECO:0008006" key="5">
    <source>
        <dbReference type="Google" id="ProtNLM"/>
    </source>
</evidence>
<evidence type="ECO:0000313" key="3">
    <source>
        <dbReference type="EMBL" id="SNR39071.1"/>
    </source>
</evidence>
<feature type="chain" id="PRO_5012692303" description="Lipoprotein" evidence="2">
    <location>
        <begin position="22"/>
        <end position="106"/>
    </location>
</feature>